<protein>
    <submittedName>
        <fullName evidence="2">Probable tail fiber assembly protein</fullName>
    </submittedName>
</protein>
<organism evidence="2 3">
    <name type="scientific">Metapseudomonas furukawaii</name>
    <name type="common">Pseudomonas furukawaii</name>
    <dbReference type="NCBI Taxonomy" id="1149133"/>
    <lineage>
        <taxon>Bacteria</taxon>
        <taxon>Pseudomonadati</taxon>
        <taxon>Pseudomonadota</taxon>
        <taxon>Gammaproteobacteria</taxon>
        <taxon>Pseudomonadales</taxon>
        <taxon>Pseudomonadaceae</taxon>
        <taxon>Metapseudomonas</taxon>
    </lineage>
</organism>
<dbReference type="EMBL" id="AP014862">
    <property type="protein sequence ID" value="BAU74383.1"/>
    <property type="molecule type" value="Genomic_DNA"/>
</dbReference>
<dbReference type="RefSeq" id="WP_004421804.1">
    <property type="nucleotide sequence ID" value="NZ_AJMR01000170.1"/>
</dbReference>
<name>A0AAD1FGG2_METFU</name>
<reference evidence="2 3" key="2">
    <citation type="journal article" date="2017" name="Int. J. Syst. Evol. Microbiol.">
        <title>Pseudomonas furukawaii sp. nov., a polychlorinated biphenyl-degrading bacterium isolated from biphenyl-contaminated soil in Japan.</title>
        <authorList>
            <person name="Kimura N."/>
            <person name="Watanabe T."/>
            <person name="Suenaga H."/>
            <person name="Fujihara H."/>
            <person name="Futagami T."/>
            <person name="Goto M."/>
            <person name="Hanada S."/>
            <person name="Hirose J."/>
        </authorList>
    </citation>
    <scope>NUCLEOTIDE SEQUENCE [LARGE SCALE GENOMIC DNA]</scope>
    <source>
        <strain evidence="3">DSM 10086 / NBRC 110670 / KF707</strain>
    </source>
</reference>
<keyword evidence="3" id="KW-1185">Reference proteome</keyword>
<dbReference type="AlphaFoldDB" id="A0AAD1FGG2"/>
<reference evidence="3" key="1">
    <citation type="submission" date="2015-05" db="EMBL/GenBank/DDBJ databases">
        <title>Draft genome sequencing of a biphenyl-degrading bacterium, Pseudomonas balearica KF707 (=NBRC110670).</title>
        <authorList>
            <person name="Kimura N."/>
            <person name="Hirose J."/>
            <person name="Watanabe T."/>
            <person name="Suenaga H."/>
            <person name="Fujihara H."/>
            <person name="Noguchi M."/>
            <person name="Hashimoto M."/>
            <person name="Shimodaira J."/>
            <person name="Tsuchikane K."/>
            <person name="Hosoyama A."/>
            <person name="Yamazoe A."/>
            <person name="Fujita N."/>
            <person name="Furukawa K."/>
        </authorList>
    </citation>
    <scope>NUCLEOTIDE SEQUENCE [LARGE SCALE GENOMIC DNA]</scope>
    <source>
        <strain evidence="3">DSM 10086 / NBRC 110670 / KF707</strain>
    </source>
</reference>
<evidence type="ECO:0000313" key="2">
    <source>
        <dbReference type="EMBL" id="BAU74383.1"/>
    </source>
</evidence>
<dbReference type="KEGG" id="pfuw:KF707C_26950"/>
<evidence type="ECO:0000256" key="1">
    <source>
        <dbReference type="SAM" id="MobiDB-lite"/>
    </source>
</evidence>
<gene>
    <name evidence="2" type="ORF">KF707C_26950</name>
</gene>
<evidence type="ECO:0000313" key="3">
    <source>
        <dbReference type="Proteomes" id="UP000218554"/>
    </source>
</evidence>
<feature type="region of interest" description="Disordered" evidence="1">
    <location>
        <begin position="83"/>
        <end position="103"/>
    </location>
</feature>
<proteinExistence type="predicted"/>
<accession>A0AAD1FGG2</accession>
<sequence length="243" mass="26545">MVNLLVIHHAHPLTGEYLGPGQADPDPMAEGAWLIPAHAYIDAPPPAGRGEAIVRTEQGWQAVPDLRGTVYETATGAPVQHHELGPLPEHLTHRPRTSPDHRWAGSRWQLDRALQEENRRQLTRQLWEHLDTALAEALSALDDDSLALQTRQLAILAASSYRAAGYPEDDIPAPLSTLGAPGETAQATAERILQEDEARHDRQAHLHALVVNAKEALRDAVAEGNTVKAEQILSTTLKQLPSL</sequence>
<dbReference type="Proteomes" id="UP000218554">
    <property type="component" value="Chromosome"/>
</dbReference>